<proteinExistence type="predicted"/>
<organism evidence="1 2">
    <name type="scientific">Halanaerobium congolense</name>
    <dbReference type="NCBI Taxonomy" id="54121"/>
    <lineage>
        <taxon>Bacteria</taxon>
        <taxon>Bacillati</taxon>
        <taxon>Bacillota</taxon>
        <taxon>Clostridia</taxon>
        <taxon>Halanaerobiales</taxon>
        <taxon>Halanaerobiaceae</taxon>
        <taxon>Halanaerobium</taxon>
    </lineage>
</organism>
<reference evidence="1 2" key="1">
    <citation type="submission" date="2016-10" db="EMBL/GenBank/DDBJ databases">
        <authorList>
            <person name="de Groot N.N."/>
        </authorList>
    </citation>
    <scope>NUCLEOTIDE SEQUENCE [LARGE SCALE GENOMIC DNA]</scope>
    <source>
        <strain evidence="1 2">WG7</strain>
    </source>
</reference>
<sequence length="84" mass="9672">MKRFKFDVSWLERHGGSLVVEAENKEEALALLKADENRLLELMINKYANETFDYLGEVTVVEAEIERKEDVTDLIIENGSIIND</sequence>
<accession>A0A1G8ST95</accession>
<name>A0A1G8ST95_9FIRM</name>
<gene>
    <name evidence="1" type="ORF">SAMN04515654_14412</name>
</gene>
<dbReference type="RefSeq" id="WP_089717783.1">
    <property type="nucleotide sequence ID" value="NZ_FNEH01000044.1"/>
</dbReference>
<evidence type="ECO:0000313" key="1">
    <source>
        <dbReference type="EMBL" id="SDJ32373.1"/>
    </source>
</evidence>
<evidence type="ECO:0000313" key="2">
    <source>
        <dbReference type="Proteomes" id="UP000198945"/>
    </source>
</evidence>
<protein>
    <submittedName>
        <fullName evidence="1">Uncharacterized protein</fullName>
    </submittedName>
</protein>
<dbReference type="Proteomes" id="UP000198945">
    <property type="component" value="Unassembled WGS sequence"/>
</dbReference>
<dbReference type="EMBL" id="FNEH01000044">
    <property type="protein sequence ID" value="SDJ32373.1"/>
    <property type="molecule type" value="Genomic_DNA"/>
</dbReference>
<dbReference type="AlphaFoldDB" id="A0A1G8ST95"/>